<feature type="region of interest" description="Disordered" evidence="1">
    <location>
        <begin position="154"/>
        <end position="177"/>
    </location>
</feature>
<dbReference type="Proteomes" id="UP000321046">
    <property type="component" value="Unassembled WGS sequence"/>
</dbReference>
<dbReference type="Pfam" id="PF01841">
    <property type="entry name" value="Transglut_core"/>
    <property type="match status" value="1"/>
</dbReference>
<reference evidence="3 4" key="1">
    <citation type="submission" date="2019-08" db="EMBL/GenBank/DDBJ databases">
        <title>Bradymonadales sp. TMQ2.</title>
        <authorList>
            <person name="Liang Q."/>
        </authorList>
    </citation>
    <scope>NUCLEOTIDE SEQUENCE [LARGE SCALE GENOMIC DNA]</scope>
    <source>
        <strain evidence="3 4">TMQ2</strain>
    </source>
</reference>
<name>A0A5C6WZC8_9DELT</name>
<feature type="region of interest" description="Disordered" evidence="1">
    <location>
        <begin position="98"/>
        <end position="121"/>
    </location>
</feature>
<dbReference type="Gene3D" id="3.10.620.30">
    <property type="match status" value="1"/>
</dbReference>
<dbReference type="RefSeq" id="WP_146977444.1">
    <property type="nucleotide sequence ID" value="NZ_VOSL01000146.1"/>
</dbReference>
<feature type="region of interest" description="Disordered" evidence="1">
    <location>
        <begin position="57"/>
        <end position="81"/>
    </location>
</feature>
<evidence type="ECO:0000313" key="4">
    <source>
        <dbReference type="Proteomes" id="UP000321046"/>
    </source>
</evidence>
<feature type="region of interest" description="Disordered" evidence="1">
    <location>
        <begin position="442"/>
        <end position="473"/>
    </location>
</feature>
<evidence type="ECO:0000256" key="1">
    <source>
        <dbReference type="SAM" id="MobiDB-lite"/>
    </source>
</evidence>
<feature type="domain" description="Transglutaminase-like" evidence="2">
    <location>
        <begin position="331"/>
        <end position="384"/>
    </location>
</feature>
<sequence>MRRDKAQRWPWRAMGAAAAVVLVLPALLWAQESRRGDRLLHRHLDAERFEAVDSDASGVGAAAGGQGSAGPSPWSGEGQPGLSVEAGAQEWFWTADGPVAQSPLEPPHGGLDPATGNATLDTNTDRVSALDYQASFEPSVVPWKRGVAHDGVTRQTDGTYSTRRRSSSLTSVPVGGGAARGNEDRFWGSFLVRMEAGRAHPIPSVAPDQRVVQVLAEPLVDVEVLRDGADNFYLRGDVDGVVRVNLELAVDRFYFDGALHEDVSWGQFASPERVLGDADARAVAARVLGARGIDRGLAPVDALRALVGYYRDFEARPFPQDEVGGDRYEAISTLQVGVCRHRALAFLVSAGSLGLESRYVYNEAHAFVEVRWPGQGWRRIDLGGAADGFNYQNMGSNSVHQGGQRDGFPQPQRYLDEIIALETGEQGDGAMSDAAYELEAEAGVEHAGDASSEDAPMSAPGAPEAALASPPAGESRELAMAAEAPRVEILEASGEVMRGAAMRVRGRVMRGEARRVEVLLVPAGTAGFERGVPLGEAEVQRTGEFVGEWSVPRQVSLGRWVLKARPVEE</sequence>
<dbReference type="InterPro" id="IPR002931">
    <property type="entry name" value="Transglutaminase-like"/>
</dbReference>
<proteinExistence type="predicted"/>
<dbReference type="SUPFAM" id="SSF54001">
    <property type="entry name" value="Cysteine proteinases"/>
    <property type="match status" value="1"/>
</dbReference>
<dbReference type="EMBL" id="VOSL01000146">
    <property type="protein sequence ID" value="TXD31725.1"/>
    <property type="molecule type" value="Genomic_DNA"/>
</dbReference>
<dbReference type="SMART" id="SM00460">
    <property type="entry name" value="TGc"/>
    <property type="match status" value="1"/>
</dbReference>
<organism evidence="3 4">
    <name type="scientific">Lujinxingia vulgaris</name>
    <dbReference type="NCBI Taxonomy" id="2600176"/>
    <lineage>
        <taxon>Bacteria</taxon>
        <taxon>Deltaproteobacteria</taxon>
        <taxon>Bradymonadales</taxon>
        <taxon>Lujinxingiaceae</taxon>
        <taxon>Lujinxingia</taxon>
    </lineage>
</organism>
<dbReference type="AlphaFoldDB" id="A0A5C6WZC8"/>
<gene>
    <name evidence="3" type="ORF">FRC96_20690</name>
</gene>
<accession>A0A5C6WZC8</accession>
<protein>
    <submittedName>
        <fullName evidence="3">Transglutaminase domain-containing protein</fullName>
    </submittedName>
</protein>
<evidence type="ECO:0000313" key="3">
    <source>
        <dbReference type="EMBL" id="TXD31725.1"/>
    </source>
</evidence>
<dbReference type="OrthoDB" id="5516740at2"/>
<comment type="caution">
    <text evidence="3">The sequence shown here is derived from an EMBL/GenBank/DDBJ whole genome shotgun (WGS) entry which is preliminary data.</text>
</comment>
<dbReference type="InterPro" id="IPR038765">
    <property type="entry name" value="Papain-like_cys_pep_sf"/>
</dbReference>
<evidence type="ECO:0000259" key="2">
    <source>
        <dbReference type="SMART" id="SM00460"/>
    </source>
</evidence>